<dbReference type="GO" id="GO:0033314">
    <property type="term" value="P:mitotic DNA replication checkpoint signaling"/>
    <property type="evidence" value="ECO:0007669"/>
    <property type="project" value="InterPro"/>
</dbReference>
<dbReference type="STRING" id="49451.A0A314KVZ1"/>
<dbReference type="GO" id="GO:0030174">
    <property type="term" value="P:regulation of DNA-templated DNA replication initiation"/>
    <property type="evidence" value="ECO:0007669"/>
    <property type="project" value="TreeGrafter"/>
</dbReference>
<dbReference type="GO" id="GO:0005634">
    <property type="term" value="C:nucleus"/>
    <property type="evidence" value="ECO:0007669"/>
    <property type="project" value="InterPro"/>
</dbReference>
<evidence type="ECO:0000313" key="3">
    <source>
        <dbReference type="Proteomes" id="UP000187609"/>
    </source>
</evidence>
<dbReference type="KEGG" id="nau:109206342"/>
<dbReference type="InterPro" id="IPR026153">
    <property type="entry name" value="Treslin"/>
</dbReference>
<dbReference type="GO" id="GO:0007095">
    <property type="term" value="P:mitotic G2 DNA damage checkpoint signaling"/>
    <property type="evidence" value="ECO:0007669"/>
    <property type="project" value="TreeGrafter"/>
</dbReference>
<feature type="compositionally biased region" description="Basic and acidic residues" evidence="1">
    <location>
        <begin position="826"/>
        <end position="835"/>
    </location>
</feature>
<comment type="caution">
    <text evidence="2">The sequence shown here is derived from an EMBL/GenBank/DDBJ whole genome shotgun (WGS) entry which is preliminary data.</text>
</comment>
<dbReference type="OrthoDB" id="1913152at2759"/>
<evidence type="ECO:0000313" key="2">
    <source>
        <dbReference type="EMBL" id="OIT33167.1"/>
    </source>
</evidence>
<dbReference type="GO" id="GO:0003682">
    <property type="term" value="F:chromatin binding"/>
    <property type="evidence" value="ECO:0007669"/>
    <property type="project" value="TreeGrafter"/>
</dbReference>
<evidence type="ECO:0000256" key="1">
    <source>
        <dbReference type="SAM" id="MobiDB-lite"/>
    </source>
</evidence>
<name>A0A314KVZ1_NICAT</name>
<dbReference type="Proteomes" id="UP000187609">
    <property type="component" value="Unassembled WGS sequence"/>
</dbReference>
<dbReference type="GO" id="GO:0006260">
    <property type="term" value="P:DNA replication"/>
    <property type="evidence" value="ECO:0007669"/>
    <property type="project" value="InterPro"/>
</dbReference>
<gene>
    <name evidence="2" type="ORF">A4A49_29005</name>
</gene>
<dbReference type="PANTHER" id="PTHR21556:SF2">
    <property type="entry name" value="TRESLIN"/>
    <property type="match status" value="1"/>
</dbReference>
<feature type="compositionally biased region" description="Polar residues" evidence="1">
    <location>
        <begin position="496"/>
        <end position="509"/>
    </location>
</feature>
<dbReference type="GO" id="GO:0010212">
    <property type="term" value="P:response to ionizing radiation"/>
    <property type="evidence" value="ECO:0007669"/>
    <property type="project" value="InterPro"/>
</dbReference>
<feature type="compositionally biased region" description="Polar residues" evidence="1">
    <location>
        <begin position="934"/>
        <end position="944"/>
    </location>
</feature>
<keyword evidence="3" id="KW-1185">Reference proteome</keyword>
<feature type="region of interest" description="Disordered" evidence="1">
    <location>
        <begin position="911"/>
        <end position="965"/>
    </location>
</feature>
<reference evidence="2" key="1">
    <citation type="submission" date="2016-11" db="EMBL/GenBank/DDBJ databases">
        <title>The genome of Nicotiana attenuata.</title>
        <authorList>
            <person name="Xu S."/>
            <person name="Brockmoeller T."/>
            <person name="Gaquerel E."/>
            <person name="Navarro A."/>
            <person name="Kuhl H."/>
            <person name="Gase K."/>
            <person name="Ling Z."/>
            <person name="Zhou W."/>
            <person name="Kreitzer C."/>
            <person name="Stanke M."/>
            <person name="Tang H."/>
            <person name="Lyons E."/>
            <person name="Pandey P."/>
            <person name="Pandey S.P."/>
            <person name="Timmermann B."/>
            <person name="Baldwin I.T."/>
        </authorList>
    </citation>
    <scope>NUCLEOTIDE SEQUENCE [LARGE SCALE GENOMIC DNA]</scope>
    <source>
        <strain evidence="2">UT</strain>
    </source>
</reference>
<protein>
    <recommendedName>
        <fullName evidence="4">Treslin N-terminal domain-containing protein</fullName>
    </recommendedName>
</protein>
<dbReference type="Gramene" id="OIT33167">
    <property type="protein sequence ID" value="OIT33167"/>
    <property type="gene ID" value="A4A49_29005"/>
</dbReference>
<accession>A0A314KVZ1</accession>
<organism evidence="2 3">
    <name type="scientific">Nicotiana attenuata</name>
    <name type="common">Coyote tobacco</name>
    <dbReference type="NCBI Taxonomy" id="49451"/>
    <lineage>
        <taxon>Eukaryota</taxon>
        <taxon>Viridiplantae</taxon>
        <taxon>Streptophyta</taxon>
        <taxon>Embryophyta</taxon>
        <taxon>Tracheophyta</taxon>
        <taxon>Spermatophyta</taxon>
        <taxon>Magnoliopsida</taxon>
        <taxon>eudicotyledons</taxon>
        <taxon>Gunneridae</taxon>
        <taxon>Pentapetalae</taxon>
        <taxon>asterids</taxon>
        <taxon>lamiids</taxon>
        <taxon>Solanales</taxon>
        <taxon>Solanaceae</taxon>
        <taxon>Nicotianoideae</taxon>
        <taxon>Nicotianeae</taxon>
        <taxon>Nicotiana</taxon>
    </lineage>
</organism>
<sequence length="965" mass="108307">MPETVDYSKTQRIVLLIDLHPLLTLQNPSSHYLTSILVTSTRLLTFPSLSNSLFAFKLFFSSLSPLRSSSAVNRLFPNLSVASLAFNHPSQTLNSITEILNSLSLLPIELEANYPRACHTSGSLIQLVHDYAWESEIESPPDKLTGEIPKISRNLVILFSPICRSLSNVAEYMNVNVNSEIFKDVEGFMVKFNEIFGLVRNSFYNRSIHFSWIDVKDLIKEGEKVEFVDEGEWSSMLENGIRNLGWGISSTNSIVLCSALIPFGLIYPEIGASFDFMKSIGSSDSSSAQLNLEILDVNGKPLECKFCDLELLNFTTLPRLRSEDILNTLGFGDKRNEGCDREELFWSCLGEGSITMHLKAVKKNNVGEKNEGCSSSYVLVQESTRCKTKYCSDTFIDGVLDVLSGVKGQHAPGNSPVMWKILLSFLYKESYCALVTLSSSNGNAITGVLRPLTAQLALLSSIEGHNVKKEANCGSSSKQMNDRLYGSSKEINNSQGLIGSQTESSTSANCEPLGAGKREKNKKSSTQDLNLSSFLKAAFECNDFELVELCFTRQIEKSKKLKFLKCWMKQIKKSSTCLLTAADSCKIQPEQPLSIHFSSDSTLMLEGDAPLVYSEAAEAFFTNLPKKIQHGLQSGRDLQTLAERLVKSSVHALSKKYGTDDTIGGQSRIPKASDSCAKSALPELMKFLLRKPKEMKEKLKHEDPSSEVSDFSSTSESIVREFELQILLRMEILRSTFSESIKESSKRKLVKEICSFLEIIQYLVEGGIHGRVSLYDYVERNIRTRYKDILEDVVNRIYTQMDLLPFGDEDEKQPLLFNSEDSNQSWRDKQDRYETAEANYTRSAEDESCQPPEDVGESSQGIKVGDHARKLSEARDRREKARRFGSFTRMPDLQRVWAPKQLNVVKTKCEEQKELKRKERKRGYGSVVYETPMNGKNWSSSQNAGDEDEKLKQSSSSVSKALFQD</sequence>
<feature type="region of interest" description="Disordered" evidence="1">
    <location>
        <begin position="817"/>
        <end position="877"/>
    </location>
</feature>
<proteinExistence type="predicted"/>
<evidence type="ECO:0008006" key="4">
    <source>
        <dbReference type="Google" id="ProtNLM"/>
    </source>
</evidence>
<dbReference type="PANTHER" id="PTHR21556">
    <property type="entry name" value="TRESLIN"/>
    <property type="match status" value="1"/>
</dbReference>
<feature type="region of interest" description="Disordered" evidence="1">
    <location>
        <begin position="496"/>
        <end position="524"/>
    </location>
</feature>
<feature type="compositionally biased region" description="Basic and acidic residues" evidence="1">
    <location>
        <begin position="864"/>
        <end position="877"/>
    </location>
</feature>
<dbReference type="EMBL" id="MJEQ01000927">
    <property type="protein sequence ID" value="OIT33167.1"/>
    <property type="molecule type" value="Genomic_DNA"/>
</dbReference>
<dbReference type="AlphaFoldDB" id="A0A314KVZ1"/>